<feature type="region of interest" description="Disordered" evidence="1">
    <location>
        <begin position="31"/>
        <end position="101"/>
    </location>
</feature>
<evidence type="ECO:0000256" key="2">
    <source>
        <dbReference type="SAM" id="Phobius"/>
    </source>
</evidence>
<reference evidence="3 4" key="1">
    <citation type="journal article" date="2024" name="Nat. Commun.">
        <title>Phylogenomics reveals the evolutionary origins of lichenization in chlorophyte algae.</title>
        <authorList>
            <person name="Puginier C."/>
            <person name="Libourel C."/>
            <person name="Otte J."/>
            <person name="Skaloud P."/>
            <person name="Haon M."/>
            <person name="Grisel S."/>
            <person name="Petersen M."/>
            <person name="Berrin J.G."/>
            <person name="Delaux P.M."/>
            <person name="Dal Grande F."/>
            <person name="Keller J."/>
        </authorList>
    </citation>
    <scope>NUCLEOTIDE SEQUENCE [LARGE SCALE GENOMIC DNA]</scope>
    <source>
        <strain evidence="3 4">SAG 2043</strain>
    </source>
</reference>
<proteinExistence type="predicted"/>
<evidence type="ECO:0000313" key="4">
    <source>
        <dbReference type="Proteomes" id="UP001489004"/>
    </source>
</evidence>
<accession>A0AAW1QSL6</accession>
<feature type="transmembrane region" description="Helical" evidence="2">
    <location>
        <begin position="105"/>
        <end position="121"/>
    </location>
</feature>
<dbReference type="Proteomes" id="UP001489004">
    <property type="component" value="Unassembled WGS sequence"/>
</dbReference>
<keyword evidence="4" id="KW-1185">Reference proteome</keyword>
<evidence type="ECO:0000313" key="3">
    <source>
        <dbReference type="EMBL" id="KAK9824087.1"/>
    </source>
</evidence>
<keyword evidence="2" id="KW-0472">Membrane</keyword>
<feature type="compositionally biased region" description="Polar residues" evidence="1">
    <location>
        <begin position="76"/>
        <end position="99"/>
    </location>
</feature>
<evidence type="ECO:0000256" key="1">
    <source>
        <dbReference type="SAM" id="MobiDB-lite"/>
    </source>
</evidence>
<organism evidence="3 4">
    <name type="scientific">[Myrmecia] bisecta</name>
    <dbReference type="NCBI Taxonomy" id="41462"/>
    <lineage>
        <taxon>Eukaryota</taxon>
        <taxon>Viridiplantae</taxon>
        <taxon>Chlorophyta</taxon>
        <taxon>core chlorophytes</taxon>
        <taxon>Trebouxiophyceae</taxon>
        <taxon>Trebouxiales</taxon>
        <taxon>Trebouxiaceae</taxon>
        <taxon>Myrmecia</taxon>
    </lineage>
</organism>
<gene>
    <name evidence="3" type="ORF">WJX72_007635</name>
</gene>
<feature type="region of interest" description="Disordered" evidence="1">
    <location>
        <begin position="122"/>
        <end position="181"/>
    </location>
</feature>
<protein>
    <submittedName>
        <fullName evidence="3">Uncharacterized protein</fullName>
    </submittedName>
</protein>
<comment type="caution">
    <text evidence="3">The sequence shown here is derived from an EMBL/GenBank/DDBJ whole genome shotgun (WGS) entry which is preliminary data.</text>
</comment>
<feature type="compositionally biased region" description="Low complexity" evidence="1">
    <location>
        <begin position="59"/>
        <end position="75"/>
    </location>
</feature>
<keyword evidence="2" id="KW-1133">Transmembrane helix</keyword>
<keyword evidence="2" id="KW-0812">Transmembrane</keyword>
<sequence length="181" mass="19191">MPTKATSHKAKDLMSGLTKVAKNRALGLKYVRRATNPATRMEEEPGRFRPTPASSGAEQSAGTPAAAQTAASKAGSYSTKQATFSAGNAQSTDQINSTRGIDPRLWFGMGIVGAGALYYYMGPGSSAKPDKHQENDVHQLARQQQTSEAALRRSPDVATNQPEPVARESKIESGQPGSRTS</sequence>
<dbReference type="EMBL" id="JALJOR010000002">
    <property type="protein sequence ID" value="KAK9824087.1"/>
    <property type="molecule type" value="Genomic_DNA"/>
</dbReference>
<name>A0AAW1QSL6_9CHLO</name>
<dbReference type="AlphaFoldDB" id="A0AAW1QSL6"/>
<feature type="compositionally biased region" description="Basic and acidic residues" evidence="1">
    <location>
        <begin position="128"/>
        <end position="139"/>
    </location>
</feature>